<proteinExistence type="predicted"/>
<evidence type="ECO:0000259" key="1">
    <source>
        <dbReference type="Pfam" id="PF01370"/>
    </source>
</evidence>
<evidence type="ECO:0000313" key="2">
    <source>
        <dbReference type="EMBL" id="KAL0477160.1"/>
    </source>
</evidence>
<comment type="caution">
    <text evidence="2">The sequence shown here is derived from an EMBL/GenBank/DDBJ whole genome shotgun (WGS) entry which is preliminary data.</text>
</comment>
<dbReference type="InterPro" id="IPR051783">
    <property type="entry name" value="NAD(P)-dependent_oxidoreduct"/>
</dbReference>
<dbReference type="PANTHER" id="PTHR48079:SF3">
    <property type="entry name" value="NAD-DEPENDENT EPIMERASE_DEHYDRATASE DOMAIN-CONTAINING PROTEIN"/>
    <property type="match status" value="1"/>
</dbReference>
<name>A0AAW2YJJ0_9EUKA</name>
<dbReference type="GO" id="GO:0005737">
    <property type="term" value="C:cytoplasm"/>
    <property type="evidence" value="ECO:0007669"/>
    <property type="project" value="TreeGrafter"/>
</dbReference>
<protein>
    <submittedName>
        <fullName evidence="2">Nsdhl</fullName>
    </submittedName>
</protein>
<dbReference type="EMBL" id="JAOPGA020000144">
    <property type="protein sequence ID" value="KAL0477160.1"/>
    <property type="molecule type" value="Genomic_DNA"/>
</dbReference>
<dbReference type="Gene3D" id="3.40.50.720">
    <property type="entry name" value="NAD(P)-binding Rossmann-like Domain"/>
    <property type="match status" value="1"/>
</dbReference>
<dbReference type="PANTHER" id="PTHR48079">
    <property type="entry name" value="PROTEIN YEEZ"/>
    <property type="match status" value="1"/>
</dbReference>
<dbReference type="SUPFAM" id="SSF51735">
    <property type="entry name" value="NAD(P)-binding Rossmann-fold domains"/>
    <property type="match status" value="1"/>
</dbReference>
<dbReference type="GO" id="GO:0004029">
    <property type="term" value="F:aldehyde dehydrogenase (NAD+) activity"/>
    <property type="evidence" value="ECO:0007669"/>
    <property type="project" value="TreeGrafter"/>
</dbReference>
<dbReference type="InterPro" id="IPR001509">
    <property type="entry name" value="Epimerase_deHydtase"/>
</dbReference>
<dbReference type="InterPro" id="IPR036291">
    <property type="entry name" value="NAD(P)-bd_dom_sf"/>
</dbReference>
<dbReference type="AlphaFoldDB" id="A0AAW2YJJ0"/>
<sequence length="313" mass="35335">MSSSVFVSGATGYIGNGVARAFRRAGYKVYGLLRNQAKANKLLKDEIIPVVASVDQVDEYKDILKQCSIIVDAVGYESGEAVNTFLNAAEEAGKERNKTQDGPKIDIYKPLYIYTSGIMTYGRARNTPVDETTRPKPFVESMTKREQFENKVLMTGKSSESNLRTIVVRPGFVFGTHGGNIFHKFADIDKNADLIIDGSPDKRWSWVHVDDLGDAYTLLARKPNLSNQLYNLALQNDSPRYQDLRVAIAKQVGWDESKNKIVYKKDCDVEPWEATVIINHFKAVDQLGWKPRREGFIENVELYYKSYLAARSK</sequence>
<feature type="domain" description="NAD-dependent epimerase/dehydratase" evidence="1">
    <location>
        <begin position="5"/>
        <end position="233"/>
    </location>
</feature>
<accession>A0AAW2YJJ0</accession>
<organism evidence="2 3">
    <name type="scientific">Acrasis kona</name>
    <dbReference type="NCBI Taxonomy" id="1008807"/>
    <lineage>
        <taxon>Eukaryota</taxon>
        <taxon>Discoba</taxon>
        <taxon>Heterolobosea</taxon>
        <taxon>Tetramitia</taxon>
        <taxon>Eutetramitia</taxon>
        <taxon>Acrasidae</taxon>
        <taxon>Acrasis</taxon>
    </lineage>
</organism>
<reference evidence="2 3" key="1">
    <citation type="submission" date="2024-03" db="EMBL/GenBank/DDBJ databases">
        <title>The Acrasis kona genome and developmental transcriptomes reveal deep origins of eukaryotic multicellular pathways.</title>
        <authorList>
            <person name="Sheikh S."/>
            <person name="Fu C.-J."/>
            <person name="Brown M.W."/>
            <person name="Baldauf S.L."/>
        </authorList>
    </citation>
    <scope>NUCLEOTIDE SEQUENCE [LARGE SCALE GENOMIC DNA]</scope>
    <source>
        <strain evidence="2 3">ATCC MYA-3509</strain>
    </source>
</reference>
<gene>
    <name evidence="2" type="ORF">AKO1_005928</name>
</gene>
<evidence type="ECO:0000313" key="3">
    <source>
        <dbReference type="Proteomes" id="UP001431209"/>
    </source>
</evidence>
<dbReference type="Proteomes" id="UP001431209">
    <property type="component" value="Unassembled WGS sequence"/>
</dbReference>
<dbReference type="Pfam" id="PF01370">
    <property type="entry name" value="Epimerase"/>
    <property type="match status" value="1"/>
</dbReference>
<keyword evidence="3" id="KW-1185">Reference proteome</keyword>